<evidence type="ECO:0000256" key="1">
    <source>
        <dbReference type="ARBA" id="ARBA00022857"/>
    </source>
</evidence>
<dbReference type="EMBL" id="JBHILM010000008">
    <property type="protein sequence ID" value="MFB5681078.1"/>
    <property type="molecule type" value="Genomic_DNA"/>
</dbReference>
<dbReference type="RefSeq" id="WP_375524868.1">
    <property type="nucleotide sequence ID" value="NZ_JBHILM010000008.1"/>
</dbReference>
<keyword evidence="1" id="KW-0521">NADP</keyword>
<comment type="caution">
    <text evidence="3">The sequence shown here is derived from an EMBL/GenBank/DDBJ whole genome shotgun (WGS) entry which is preliminary data.</text>
</comment>
<gene>
    <name evidence="3" type="ORF">ACE3NQ_09165</name>
</gene>
<dbReference type="Pfam" id="PF08240">
    <property type="entry name" value="ADH_N"/>
    <property type="match status" value="1"/>
</dbReference>
<evidence type="ECO:0000259" key="2">
    <source>
        <dbReference type="Pfam" id="PF08240"/>
    </source>
</evidence>
<dbReference type="InterPro" id="IPR011032">
    <property type="entry name" value="GroES-like_sf"/>
</dbReference>
<feature type="domain" description="Alcohol dehydrogenase-like N-terminal" evidence="2">
    <location>
        <begin position="27"/>
        <end position="88"/>
    </location>
</feature>
<dbReference type="InterPro" id="IPR013154">
    <property type="entry name" value="ADH-like_N"/>
</dbReference>
<dbReference type="PANTHER" id="PTHR44154:SF1">
    <property type="entry name" value="QUINONE OXIDOREDUCTASE"/>
    <property type="match status" value="1"/>
</dbReference>
<dbReference type="SUPFAM" id="SSF50129">
    <property type="entry name" value="GroES-like"/>
    <property type="match status" value="1"/>
</dbReference>
<evidence type="ECO:0000313" key="3">
    <source>
        <dbReference type="EMBL" id="MFB5681078.1"/>
    </source>
</evidence>
<protein>
    <submittedName>
        <fullName evidence="3">Alcohol dehydrogenase catalytic domain-containing protein</fullName>
    </submittedName>
</protein>
<reference evidence="3 4" key="1">
    <citation type="submission" date="2024-09" db="EMBL/GenBank/DDBJ databases">
        <authorList>
            <person name="Ruan L."/>
        </authorList>
    </citation>
    <scope>NUCLEOTIDE SEQUENCE [LARGE SCALE GENOMIC DNA]</scope>
    <source>
        <strain evidence="3 4">D33</strain>
    </source>
</reference>
<dbReference type="Gene3D" id="3.90.180.10">
    <property type="entry name" value="Medium-chain alcohol dehydrogenases, catalytic domain"/>
    <property type="match status" value="1"/>
</dbReference>
<organism evidence="3 4">
    <name type="scientific">Paenibacillus terreus</name>
    <dbReference type="NCBI Taxonomy" id="1387834"/>
    <lineage>
        <taxon>Bacteria</taxon>
        <taxon>Bacillati</taxon>
        <taxon>Bacillota</taxon>
        <taxon>Bacilli</taxon>
        <taxon>Bacillales</taxon>
        <taxon>Paenibacillaceae</taxon>
        <taxon>Paenibacillus</taxon>
    </lineage>
</organism>
<accession>A0ABV5B5X0</accession>
<sequence>MKAVQINGYSKKLEALINDVPIPRIDKHQVLIKMYAAGVDPHLKLAINGKVRVFDRYKFPLTLGIDGSGVIEAVGQDVRDLMTGDRVYALLP</sequence>
<keyword evidence="4" id="KW-1185">Reference proteome</keyword>
<proteinExistence type="predicted"/>
<dbReference type="InterPro" id="IPR051603">
    <property type="entry name" value="Zinc-ADH_QOR/CCCR"/>
</dbReference>
<dbReference type="Proteomes" id="UP001580407">
    <property type="component" value="Unassembled WGS sequence"/>
</dbReference>
<name>A0ABV5B5X0_9BACL</name>
<evidence type="ECO:0000313" key="4">
    <source>
        <dbReference type="Proteomes" id="UP001580407"/>
    </source>
</evidence>
<dbReference type="PANTHER" id="PTHR44154">
    <property type="entry name" value="QUINONE OXIDOREDUCTASE"/>
    <property type="match status" value="1"/>
</dbReference>